<organism evidence="5">
    <name type="scientific">bioreactor metagenome</name>
    <dbReference type="NCBI Taxonomy" id="1076179"/>
    <lineage>
        <taxon>unclassified sequences</taxon>
        <taxon>metagenomes</taxon>
        <taxon>ecological metagenomes</taxon>
    </lineage>
</organism>
<evidence type="ECO:0000259" key="4">
    <source>
        <dbReference type="Pfam" id="PF01420"/>
    </source>
</evidence>
<dbReference type="InterPro" id="IPR000055">
    <property type="entry name" value="Restrct_endonuc_typeI_TRD"/>
</dbReference>
<comment type="similarity">
    <text evidence="1">Belongs to the type-I restriction system S methylase family.</text>
</comment>
<evidence type="ECO:0000256" key="3">
    <source>
        <dbReference type="ARBA" id="ARBA00023125"/>
    </source>
</evidence>
<dbReference type="Gene3D" id="1.10.287.1120">
    <property type="entry name" value="Bipartite methylase S protein"/>
    <property type="match status" value="1"/>
</dbReference>
<evidence type="ECO:0000256" key="1">
    <source>
        <dbReference type="ARBA" id="ARBA00010923"/>
    </source>
</evidence>
<comment type="caution">
    <text evidence="5">The sequence shown here is derived from an EMBL/GenBank/DDBJ whole genome shotgun (WGS) entry which is preliminary data.</text>
</comment>
<evidence type="ECO:0000313" key="5">
    <source>
        <dbReference type="EMBL" id="MPM15719.1"/>
    </source>
</evidence>
<dbReference type="GO" id="GO:0003677">
    <property type="term" value="F:DNA binding"/>
    <property type="evidence" value="ECO:0007669"/>
    <property type="project" value="UniProtKB-KW"/>
</dbReference>
<proteinExistence type="inferred from homology"/>
<name>A0A644XI14_9ZZZZ</name>
<reference evidence="5" key="1">
    <citation type="submission" date="2019-08" db="EMBL/GenBank/DDBJ databases">
        <authorList>
            <person name="Kucharzyk K."/>
            <person name="Murdoch R.W."/>
            <person name="Higgins S."/>
            <person name="Loffler F."/>
        </authorList>
    </citation>
    <scope>NUCLEOTIDE SEQUENCE</scope>
</reference>
<dbReference type="PANTHER" id="PTHR30408">
    <property type="entry name" value="TYPE-1 RESTRICTION ENZYME ECOKI SPECIFICITY PROTEIN"/>
    <property type="match status" value="1"/>
</dbReference>
<dbReference type="SUPFAM" id="SSF116734">
    <property type="entry name" value="DNA methylase specificity domain"/>
    <property type="match status" value="2"/>
</dbReference>
<dbReference type="AlphaFoldDB" id="A0A644XI14"/>
<dbReference type="Gene3D" id="3.90.220.20">
    <property type="entry name" value="DNA methylase specificity domains"/>
    <property type="match status" value="2"/>
</dbReference>
<dbReference type="PANTHER" id="PTHR30408:SF13">
    <property type="entry name" value="TYPE I RESTRICTION ENZYME HINDI SPECIFICITY SUBUNIT"/>
    <property type="match status" value="1"/>
</dbReference>
<accession>A0A644XI14</accession>
<dbReference type="EMBL" id="VSSQ01002488">
    <property type="protein sequence ID" value="MPM15719.1"/>
    <property type="molecule type" value="Genomic_DNA"/>
</dbReference>
<sequence>MGSEWKSLQLGDICELRAGSVFPPALQGKLTGTYPFVKVSDMNLPANALYIQVANNWINDTEMVKLKAKPFPVGTTIFAKIGEALKANRLRFLIQPTILDNNMMGAIPTENEVDPRFFFYSLSQFDFGEIADGTALPYLTVNGLSKLPVMLPPLSDQHSIAHILGTLDEKIELNRRMNETLEAMARALFKSWFVDFDPVRAKVEGRDTGLPPEISDLFPDEFVDSELGEIPKGWRVDAIYEVADVVYGAPFSSKLFNSNKDGKPLIRIRDLINENPGIWTAEIHPKGYLVNPGEIVVGMDGEFRAYLWGGEKAWLNQRLCVFRPKDSVPSFFLFNTILAPLAEVEATEIATTVIHLGKNDIDRFKSIISPINVLNAFGKITQPLFHKIIIGKQQSRTLSSLRDTLLPKLISGEIRVGEAEKYLEVVET</sequence>
<feature type="domain" description="Type I restriction modification DNA specificity" evidence="4">
    <location>
        <begin position="231"/>
        <end position="369"/>
    </location>
</feature>
<gene>
    <name evidence="5" type="ORF">SDC9_62091</name>
</gene>
<protein>
    <recommendedName>
        <fullName evidence="4">Type I restriction modification DNA specificity domain-containing protein</fullName>
    </recommendedName>
</protein>
<keyword evidence="2" id="KW-0680">Restriction system</keyword>
<evidence type="ECO:0000256" key="2">
    <source>
        <dbReference type="ARBA" id="ARBA00022747"/>
    </source>
</evidence>
<dbReference type="InterPro" id="IPR052021">
    <property type="entry name" value="Type-I_RS_S_subunit"/>
</dbReference>
<dbReference type="GO" id="GO:0009307">
    <property type="term" value="P:DNA restriction-modification system"/>
    <property type="evidence" value="ECO:0007669"/>
    <property type="project" value="UniProtKB-KW"/>
</dbReference>
<keyword evidence="3" id="KW-0238">DNA-binding</keyword>
<feature type="domain" description="Type I restriction modification DNA specificity" evidence="4">
    <location>
        <begin position="3"/>
        <end position="182"/>
    </location>
</feature>
<dbReference type="InterPro" id="IPR044946">
    <property type="entry name" value="Restrct_endonuc_typeI_TRD_sf"/>
</dbReference>
<dbReference type="Pfam" id="PF01420">
    <property type="entry name" value="Methylase_S"/>
    <property type="match status" value="2"/>
</dbReference>
<dbReference type="CDD" id="cd17257">
    <property type="entry name" value="RMtype1_S_EcoBI-TRD1-CR1_like"/>
    <property type="match status" value="1"/>
</dbReference>